<dbReference type="Gene3D" id="3.10.620.10">
    <property type="entry name" value="Protein N-terminal glutamine amidohydrolase, alpha beta roll"/>
    <property type="match status" value="1"/>
</dbReference>
<dbReference type="InParanoid" id="A0A1X2HHD9"/>
<evidence type="ECO:0000256" key="1">
    <source>
        <dbReference type="ARBA" id="ARBA00008985"/>
    </source>
</evidence>
<comment type="subunit">
    <text evidence="2 8">Monomer.</text>
</comment>
<dbReference type="Pfam" id="PF09764">
    <property type="entry name" value="Nt_Gln_amidase"/>
    <property type="match status" value="1"/>
</dbReference>
<organism evidence="10 11">
    <name type="scientific">Syncephalastrum racemosum</name>
    <name type="common">Filamentous fungus</name>
    <dbReference type="NCBI Taxonomy" id="13706"/>
    <lineage>
        <taxon>Eukaryota</taxon>
        <taxon>Fungi</taxon>
        <taxon>Fungi incertae sedis</taxon>
        <taxon>Mucoromycota</taxon>
        <taxon>Mucoromycotina</taxon>
        <taxon>Mucoromycetes</taxon>
        <taxon>Mucorales</taxon>
        <taxon>Syncephalastraceae</taxon>
        <taxon>Syncephalastrum</taxon>
    </lineage>
</organism>
<dbReference type="PANTHER" id="PTHR13035:SF0">
    <property type="entry name" value="PROTEIN N-TERMINAL GLUTAMINE AMIDOHYDROLASE"/>
    <property type="match status" value="1"/>
</dbReference>
<evidence type="ECO:0000256" key="8">
    <source>
        <dbReference type="RuleBase" id="RU367082"/>
    </source>
</evidence>
<dbReference type="Proteomes" id="UP000242180">
    <property type="component" value="Unassembled WGS sequence"/>
</dbReference>
<comment type="catalytic activity">
    <reaction evidence="7 8">
        <text>N-terminal L-glutaminyl-[protein] + H2O = N-terminal L-glutamyl-[protein] + NH4(+)</text>
        <dbReference type="Rhea" id="RHEA:50680"/>
        <dbReference type="Rhea" id="RHEA-COMP:12668"/>
        <dbReference type="Rhea" id="RHEA-COMP:12777"/>
        <dbReference type="ChEBI" id="CHEBI:15377"/>
        <dbReference type="ChEBI" id="CHEBI:28938"/>
        <dbReference type="ChEBI" id="CHEBI:64721"/>
        <dbReference type="ChEBI" id="CHEBI:64722"/>
        <dbReference type="EC" id="3.5.1.122"/>
    </reaction>
</comment>
<dbReference type="STRING" id="13706.A0A1X2HHD9"/>
<name>A0A1X2HHD9_SYNRA</name>
<dbReference type="InterPro" id="IPR037132">
    <property type="entry name" value="N_Gln_amidohydro_ab_roll_sf"/>
</dbReference>
<feature type="domain" description="Protein N-terminal glutamine amidohydrolase alpha beta roll" evidence="9">
    <location>
        <begin position="14"/>
        <end position="193"/>
    </location>
</feature>
<evidence type="ECO:0000313" key="11">
    <source>
        <dbReference type="Proteomes" id="UP000242180"/>
    </source>
</evidence>
<dbReference type="GO" id="GO:0008418">
    <property type="term" value="F:protein-N-terminal asparagine amidohydrolase activity"/>
    <property type="evidence" value="ECO:0007669"/>
    <property type="project" value="UniProtKB-UniRule"/>
</dbReference>
<dbReference type="PANTHER" id="PTHR13035">
    <property type="entry name" value="PROTEIN N-TERMINAL GLUTAMINE AMIDOHYDROLASE"/>
    <property type="match status" value="1"/>
</dbReference>
<dbReference type="GO" id="GO:0005634">
    <property type="term" value="C:nucleus"/>
    <property type="evidence" value="ECO:0007669"/>
    <property type="project" value="TreeGrafter"/>
</dbReference>
<dbReference type="OMA" id="GWGTVYS"/>
<comment type="function">
    <text evidence="8">Mediates the side-chain deamidation of N-terminal glutamine residues to glutamate, an important step in N-end rule pathway of protein degradation. Conversion of the resulting N-terminal glutamine to glutamate renders the protein susceptible to arginylation, polyubiquitination and degradation as specified by the N-end rule. Does not act on substrates with internal or C-terminal glutamine and does not act on non-glutamine residues in any position.</text>
</comment>
<keyword evidence="11" id="KW-1185">Reference proteome</keyword>
<keyword evidence="5 8" id="KW-0378">Hydrolase</keyword>
<evidence type="ECO:0000256" key="2">
    <source>
        <dbReference type="ARBA" id="ARBA00011245"/>
    </source>
</evidence>
<dbReference type="GO" id="GO:0070773">
    <property type="term" value="F:protein-N-terminal glutamine amidohydrolase activity"/>
    <property type="evidence" value="ECO:0007669"/>
    <property type="project" value="UniProtKB-UniRule"/>
</dbReference>
<evidence type="ECO:0000256" key="6">
    <source>
        <dbReference type="ARBA" id="ARBA00029677"/>
    </source>
</evidence>
<dbReference type="OrthoDB" id="191192at2759"/>
<comment type="caution">
    <text evidence="10">The sequence shown here is derived from an EMBL/GenBank/DDBJ whole genome shotgun (WGS) entry which is preliminary data.</text>
</comment>
<dbReference type="AlphaFoldDB" id="A0A1X2HHD9"/>
<dbReference type="EMBL" id="MCGN01000003">
    <property type="protein sequence ID" value="ORY98449.1"/>
    <property type="molecule type" value="Genomic_DNA"/>
</dbReference>
<evidence type="ECO:0000313" key="10">
    <source>
        <dbReference type="EMBL" id="ORY98449.1"/>
    </source>
</evidence>
<accession>A0A1X2HHD9</accession>
<protein>
    <recommendedName>
        <fullName evidence="4 8">Protein N-terminal glutamine amidohydrolase</fullName>
        <ecNumber evidence="3 8">3.5.1.122</ecNumber>
    </recommendedName>
    <alternativeName>
        <fullName evidence="6 8">Protein NH2-terminal glutamine deamidase</fullName>
    </alternativeName>
</protein>
<proteinExistence type="inferred from homology"/>
<evidence type="ECO:0000256" key="7">
    <source>
        <dbReference type="ARBA" id="ARBA00048768"/>
    </source>
</evidence>
<evidence type="ECO:0000256" key="5">
    <source>
        <dbReference type="ARBA" id="ARBA00022801"/>
    </source>
</evidence>
<dbReference type="InterPro" id="IPR023128">
    <property type="entry name" value="Prot_N_Gln_amidohydro_ab_roll"/>
</dbReference>
<evidence type="ECO:0000256" key="3">
    <source>
        <dbReference type="ARBA" id="ARBA00012718"/>
    </source>
</evidence>
<dbReference type="InterPro" id="IPR039733">
    <property type="entry name" value="NTAQ1"/>
</dbReference>
<reference evidence="10 11" key="1">
    <citation type="submission" date="2016-07" db="EMBL/GenBank/DDBJ databases">
        <title>Pervasive Adenine N6-methylation of Active Genes in Fungi.</title>
        <authorList>
            <consortium name="DOE Joint Genome Institute"/>
            <person name="Mondo S.J."/>
            <person name="Dannebaum R.O."/>
            <person name="Kuo R.C."/>
            <person name="Labutti K."/>
            <person name="Haridas S."/>
            <person name="Kuo A."/>
            <person name="Salamov A."/>
            <person name="Ahrendt S.R."/>
            <person name="Lipzen A."/>
            <person name="Sullivan W."/>
            <person name="Andreopoulos W.B."/>
            <person name="Clum A."/>
            <person name="Lindquist E."/>
            <person name="Daum C."/>
            <person name="Ramamoorthy G.K."/>
            <person name="Gryganskyi A."/>
            <person name="Culley D."/>
            <person name="Magnuson J.K."/>
            <person name="James T.Y."/>
            <person name="O'Malley M.A."/>
            <person name="Stajich J.E."/>
            <person name="Spatafora J.W."/>
            <person name="Visel A."/>
            <person name="Grigoriev I.V."/>
        </authorList>
    </citation>
    <scope>NUCLEOTIDE SEQUENCE [LARGE SCALE GENOMIC DNA]</scope>
    <source>
        <strain evidence="10 11">NRRL 2496</strain>
    </source>
</reference>
<sequence>MSPTQQWQRHDQIYTKCYCEENIYMLCRAVADKAPLELEHYTVVFVSNPDKKVPFWQQSSCREDGLPVVWDYHVFLLYMAPDENTSYVYDFDTTLPFPCRADQYCFQSLRPDFQLPTCFERYFRLIPAKAYLEHFASDRSHMLGDDGVYHMPPPNYAAIATQRHQMNLEAYINMTDNRNSDMFGIVVPEKDLLALVFKQTTGSDEVEDEGEDK</sequence>
<evidence type="ECO:0000256" key="4">
    <source>
        <dbReference type="ARBA" id="ARBA00021247"/>
    </source>
</evidence>
<gene>
    <name evidence="10" type="ORF">BCR43DRAFT_487546</name>
</gene>
<dbReference type="EC" id="3.5.1.122" evidence="3 8"/>
<comment type="similarity">
    <text evidence="1 8">Belongs to the NTAQ1 family.</text>
</comment>
<evidence type="ECO:0000259" key="9">
    <source>
        <dbReference type="Pfam" id="PF09764"/>
    </source>
</evidence>
<dbReference type="GO" id="GO:0005829">
    <property type="term" value="C:cytosol"/>
    <property type="evidence" value="ECO:0007669"/>
    <property type="project" value="TreeGrafter"/>
</dbReference>